<dbReference type="EMBL" id="MCGR01000145">
    <property type="protein sequence ID" value="ORY39739.1"/>
    <property type="molecule type" value="Genomic_DNA"/>
</dbReference>
<sequence length="79" mass="8349">MASTSTKPSLSLSVSSAASPSLSASNTPSGRRIASWGSAVSETGSLSGYDDRRMTPLPSPIGSKEWGFFPRFVKRRELA</sequence>
<feature type="region of interest" description="Disordered" evidence="1">
    <location>
        <begin position="1"/>
        <end position="62"/>
    </location>
</feature>
<feature type="compositionally biased region" description="Low complexity" evidence="1">
    <location>
        <begin position="1"/>
        <end position="29"/>
    </location>
</feature>
<evidence type="ECO:0000313" key="3">
    <source>
        <dbReference type="Proteomes" id="UP000193467"/>
    </source>
</evidence>
<comment type="caution">
    <text evidence="2">The sequence shown here is derived from an EMBL/GenBank/DDBJ whole genome shotgun (WGS) entry which is preliminary data.</text>
</comment>
<dbReference type="AlphaFoldDB" id="A0A1Y2BY85"/>
<keyword evidence="3" id="KW-1185">Reference proteome</keyword>
<proteinExistence type="predicted"/>
<dbReference type="InParanoid" id="A0A1Y2BY85"/>
<gene>
    <name evidence="2" type="ORF">BCR35DRAFT_47121</name>
</gene>
<accession>A0A1Y2BY85</accession>
<reference evidence="2 3" key="1">
    <citation type="submission" date="2016-07" db="EMBL/GenBank/DDBJ databases">
        <title>Pervasive Adenine N6-methylation of Active Genes in Fungi.</title>
        <authorList>
            <consortium name="DOE Joint Genome Institute"/>
            <person name="Mondo S.J."/>
            <person name="Dannebaum R.O."/>
            <person name="Kuo R.C."/>
            <person name="Labutti K."/>
            <person name="Haridas S."/>
            <person name="Kuo A."/>
            <person name="Salamov A."/>
            <person name="Ahrendt S.R."/>
            <person name="Lipzen A."/>
            <person name="Sullivan W."/>
            <person name="Andreopoulos W.B."/>
            <person name="Clum A."/>
            <person name="Lindquist E."/>
            <person name="Daum C."/>
            <person name="Ramamoorthy G.K."/>
            <person name="Gryganskyi A."/>
            <person name="Culley D."/>
            <person name="Magnuson J.K."/>
            <person name="James T.Y."/>
            <person name="O'Malley M.A."/>
            <person name="Stajich J.E."/>
            <person name="Spatafora J.W."/>
            <person name="Visel A."/>
            <person name="Grigoriev I.V."/>
        </authorList>
    </citation>
    <scope>NUCLEOTIDE SEQUENCE [LARGE SCALE GENOMIC DNA]</scope>
    <source>
        <strain evidence="2 3">62-1032</strain>
    </source>
</reference>
<protein>
    <submittedName>
        <fullName evidence="2">Uncharacterized protein</fullName>
    </submittedName>
</protein>
<evidence type="ECO:0000256" key="1">
    <source>
        <dbReference type="SAM" id="MobiDB-lite"/>
    </source>
</evidence>
<name>A0A1Y2BY85_9BASI</name>
<dbReference type="Proteomes" id="UP000193467">
    <property type="component" value="Unassembled WGS sequence"/>
</dbReference>
<organism evidence="2 3">
    <name type="scientific">Leucosporidium creatinivorum</name>
    <dbReference type="NCBI Taxonomy" id="106004"/>
    <lineage>
        <taxon>Eukaryota</taxon>
        <taxon>Fungi</taxon>
        <taxon>Dikarya</taxon>
        <taxon>Basidiomycota</taxon>
        <taxon>Pucciniomycotina</taxon>
        <taxon>Microbotryomycetes</taxon>
        <taxon>Leucosporidiales</taxon>
        <taxon>Leucosporidium</taxon>
    </lineage>
</organism>
<evidence type="ECO:0000313" key="2">
    <source>
        <dbReference type="EMBL" id="ORY39739.1"/>
    </source>
</evidence>